<dbReference type="InterPro" id="IPR036390">
    <property type="entry name" value="WH_DNA-bd_sf"/>
</dbReference>
<reference evidence="6 7" key="1">
    <citation type="submission" date="2022-09" db="EMBL/GenBank/DDBJ databases">
        <authorList>
            <person name="Han X.L."/>
            <person name="Wang Q."/>
            <person name="Lu T."/>
        </authorList>
    </citation>
    <scope>NUCLEOTIDE SEQUENCE [LARGE SCALE GENOMIC DNA]</scope>
    <source>
        <strain evidence="6 7">WQ 127069</strain>
    </source>
</reference>
<organism evidence="6 7">
    <name type="scientific">Paenibacillus baimaensis</name>
    <dbReference type="NCBI Taxonomy" id="2982185"/>
    <lineage>
        <taxon>Bacteria</taxon>
        <taxon>Bacillati</taxon>
        <taxon>Bacillota</taxon>
        <taxon>Bacilli</taxon>
        <taxon>Bacillales</taxon>
        <taxon>Paenibacillaceae</taxon>
        <taxon>Paenibacillus</taxon>
    </lineage>
</organism>
<dbReference type="Gene3D" id="1.10.10.10">
    <property type="entry name" value="Winged helix-like DNA-binding domain superfamily/Winged helix DNA-binding domain"/>
    <property type="match status" value="1"/>
</dbReference>
<protein>
    <submittedName>
        <fullName evidence="6">LysR family transcriptional regulator</fullName>
    </submittedName>
</protein>
<dbReference type="InterPro" id="IPR000847">
    <property type="entry name" value="LysR_HTH_N"/>
</dbReference>
<evidence type="ECO:0000256" key="2">
    <source>
        <dbReference type="ARBA" id="ARBA00023015"/>
    </source>
</evidence>
<keyword evidence="3" id="KW-0238">DNA-binding</keyword>
<proteinExistence type="inferred from homology"/>
<dbReference type="RefSeq" id="WP_262683601.1">
    <property type="nucleotide sequence ID" value="NZ_JAOQIO010000022.1"/>
</dbReference>
<feature type="domain" description="HTH lysR-type" evidence="5">
    <location>
        <begin position="1"/>
        <end position="58"/>
    </location>
</feature>
<dbReference type="InterPro" id="IPR005119">
    <property type="entry name" value="LysR_subst-bd"/>
</dbReference>
<accession>A0ABT2UE94</accession>
<keyword evidence="7" id="KW-1185">Reference proteome</keyword>
<keyword evidence="2" id="KW-0805">Transcription regulation</keyword>
<evidence type="ECO:0000256" key="4">
    <source>
        <dbReference type="ARBA" id="ARBA00023163"/>
    </source>
</evidence>
<dbReference type="SUPFAM" id="SSF53850">
    <property type="entry name" value="Periplasmic binding protein-like II"/>
    <property type="match status" value="1"/>
</dbReference>
<comment type="similarity">
    <text evidence="1">Belongs to the LysR transcriptional regulatory family.</text>
</comment>
<dbReference type="PROSITE" id="PS50931">
    <property type="entry name" value="HTH_LYSR"/>
    <property type="match status" value="1"/>
</dbReference>
<evidence type="ECO:0000313" key="7">
    <source>
        <dbReference type="Proteomes" id="UP001652445"/>
    </source>
</evidence>
<dbReference type="SUPFAM" id="SSF46785">
    <property type="entry name" value="Winged helix' DNA-binding domain"/>
    <property type="match status" value="1"/>
</dbReference>
<dbReference type="PANTHER" id="PTHR30346:SF0">
    <property type="entry name" value="HCA OPERON TRANSCRIPTIONAL ACTIVATOR HCAR"/>
    <property type="match status" value="1"/>
</dbReference>
<gene>
    <name evidence="6" type="ORF">OB236_08715</name>
</gene>
<evidence type="ECO:0000313" key="6">
    <source>
        <dbReference type="EMBL" id="MCU6792207.1"/>
    </source>
</evidence>
<sequence>MELQQLKYFAEVANQLHFGRAAEHMHASQQTVSHQIGLLEGELGVQLFKRTTRKVELTLAGEALLVEVLLVFKHLQRGVDEAIRAENGKRGKLTIGYFGIMLYSVLPSAVRLYRERYPEVEIVMLELAAHQLEQKLLQGEIDIGFSVYLDDKHSELSMKWLTYSTESIVVALPKEHHLSGNKEICLSDLANESFVVLNRNYSPILFDYFVLSCRQAGFSPNIVQEAASDQAVIGLVAAGVGTALVLGCMSKLFDNDITYLPLVKPLFEIKLAICWLRGNETAQVEKFAEIVKSFAVQPDLKN</sequence>
<dbReference type="EMBL" id="JAOQIO010000022">
    <property type="protein sequence ID" value="MCU6792207.1"/>
    <property type="molecule type" value="Genomic_DNA"/>
</dbReference>
<name>A0ABT2UE94_9BACL</name>
<dbReference type="Pfam" id="PF00126">
    <property type="entry name" value="HTH_1"/>
    <property type="match status" value="1"/>
</dbReference>
<dbReference type="Gene3D" id="3.40.190.10">
    <property type="entry name" value="Periplasmic binding protein-like II"/>
    <property type="match status" value="2"/>
</dbReference>
<evidence type="ECO:0000259" key="5">
    <source>
        <dbReference type="PROSITE" id="PS50931"/>
    </source>
</evidence>
<dbReference type="CDD" id="cd08414">
    <property type="entry name" value="PBP2_LTTR_aromatics_like"/>
    <property type="match status" value="1"/>
</dbReference>
<comment type="caution">
    <text evidence="6">The sequence shown here is derived from an EMBL/GenBank/DDBJ whole genome shotgun (WGS) entry which is preliminary data.</text>
</comment>
<evidence type="ECO:0000256" key="3">
    <source>
        <dbReference type="ARBA" id="ARBA00023125"/>
    </source>
</evidence>
<dbReference type="Pfam" id="PF03466">
    <property type="entry name" value="LysR_substrate"/>
    <property type="match status" value="1"/>
</dbReference>
<dbReference type="PANTHER" id="PTHR30346">
    <property type="entry name" value="TRANSCRIPTIONAL DUAL REGULATOR HCAR-RELATED"/>
    <property type="match status" value="1"/>
</dbReference>
<dbReference type="Proteomes" id="UP001652445">
    <property type="component" value="Unassembled WGS sequence"/>
</dbReference>
<dbReference type="PRINTS" id="PR00039">
    <property type="entry name" value="HTHLYSR"/>
</dbReference>
<dbReference type="InterPro" id="IPR036388">
    <property type="entry name" value="WH-like_DNA-bd_sf"/>
</dbReference>
<evidence type="ECO:0000256" key="1">
    <source>
        <dbReference type="ARBA" id="ARBA00009437"/>
    </source>
</evidence>
<keyword evidence="4" id="KW-0804">Transcription</keyword>